<evidence type="ECO:0000313" key="2">
    <source>
        <dbReference type="Proteomes" id="UP000325255"/>
    </source>
</evidence>
<dbReference type="EMBL" id="VWPK01000010">
    <property type="protein sequence ID" value="KAA5612786.1"/>
    <property type="molecule type" value="Genomic_DNA"/>
</dbReference>
<proteinExistence type="predicted"/>
<dbReference type="RefSeq" id="WP_150040319.1">
    <property type="nucleotide sequence ID" value="NZ_OW485601.1"/>
</dbReference>
<dbReference type="Proteomes" id="UP000325255">
    <property type="component" value="Unassembled WGS sequence"/>
</dbReference>
<gene>
    <name evidence="1" type="ORF">F1189_08605</name>
</gene>
<reference evidence="1 2" key="1">
    <citation type="submission" date="2019-09" db="EMBL/GenBank/DDBJ databases">
        <title>Genome sequence of Rhodovastum atsumiense, a diverse member of the Acetobacteraceae family of non-sulfur purple photosynthetic bacteria.</title>
        <authorList>
            <person name="Meyer T."/>
            <person name="Kyndt J."/>
        </authorList>
    </citation>
    <scope>NUCLEOTIDE SEQUENCE [LARGE SCALE GENOMIC DNA]</scope>
    <source>
        <strain evidence="1 2">DSM 21279</strain>
    </source>
</reference>
<organism evidence="1 2">
    <name type="scientific">Rhodovastum atsumiense</name>
    <dbReference type="NCBI Taxonomy" id="504468"/>
    <lineage>
        <taxon>Bacteria</taxon>
        <taxon>Pseudomonadati</taxon>
        <taxon>Pseudomonadota</taxon>
        <taxon>Alphaproteobacteria</taxon>
        <taxon>Acetobacterales</taxon>
        <taxon>Acetobacteraceae</taxon>
        <taxon>Rhodovastum</taxon>
    </lineage>
</organism>
<sequence length="133" mass="13785">MASPDAADYTYVAPVYDPQRGIDACRRLAAAFAGGRDPRAEDIQAAMAAATAAFPGLQDFVTDLADRDLDPEDAMLDVSRIGAEHQGTVLAAAAKLALVGAMAAAAERFDWHDVVDCARFCADALSSSALGAP</sequence>
<comment type="caution">
    <text evidence="1">The sequence shown here is derived from an EMBL/GenBank/DDBJ whole genome shotgun (WGS) entry which is preliminary data.</text>
</comment>
<keyword evidence="2" id="KW-1185">Reference proteome</keyword>
<dbReference type="AlphaFoldDB" id="A0A5M6IWT0"/>
<accession>A0A5M6IWT0</accession>
<evidence type="ECO:0000313" key="1">
    <source>
        <dbReference type="EMBL" id="KAA5612786.1"/>
    </source>
</evidence>
<name>A0A5M6IWT0_9PROT</name>
<protein>
    <submittedName>
        <fullName evidence="1">Uncharacterized protein</fullName>
    </submittedName>
</protein>